<dbReference type="PANTHER" id="PTHR43140:SF1">
    <property type="entry name" value="TYPE I RESTRICTION ENZYME ECOKI SPECIFICITY SUBUNIT"/>
    <property type="match status" value="1"/>
</dbReference>
<accession>B5W475</accession>
<dbReference type="GO" id="GO:0003677">
    <property type="term" value="F:DNA binding"/>
    <property type="evidence" value="ECO:0007669"/>
    <property type="project" value="UniProtKB-KW"/>
</dbReference>
<dbReference type="CDD" id="cd17256">
    <property type="entry name" value="RMtype1_S_EcoJA65PI-TRD1-CR1_like"/>
    <property type="match status" value="1"/>
</dbReference>
<reference evidence="7 8" key="1">
    <citation type="journal article" date="2011" name="Appl. Environ. Microbiol.">
        <title>Contribution of a Sodium Ion Gradient to Energy Conservation during Fermentation in the Cyanobacterium Arthrospira (Spirulina) maxima CS-328.</title>
        <authorList>
            <person name="Carrieri D."/>
            <person name="Ananyev G."/>
            <person name="Lenz O."/>
            <person name="Bryant D.A."/>
            <person name="Dismukes G.C."/>
        </authorList>
    </citation>
    <scope>NUCLEOTIDE SEQUENCE [LARGE SCALE GENOMIC DNA]</scope>
    <source>
        <strain evidence="7 8">CS-328</strain>
    </source>
</reference>
<organism evidence="7 8">
    <name type="scientific">Limnospira maxima CS-328</name>
    <dbReference type="NCBI Taxonomy" id="513049"/>
    <lineage>
        <taxon>Bacteria</taxon>
        <taxon>Bacillati</taxon>
        <taxon>Cyanobacteriota</taxon>
        <taxon>Cyanophyceae</taxon>
        <taxon>Oscillatoriophycideae</taxon>
        <taxon>Oscillatoriales</taxon>
        <taxon>Sirenicapillariaceae</taxon>
        <taxon>Limnospira</taxon>
    </lineage>
</organism>
<evidence type="ECO:0000256" key="2">
    <source>
        <dbReference type="ARBA" id="ARBA00022747"/>
    </source>
</evidence>
<sequence>MSELPKGWAETKLGEISQLEMGQSPPGTATNSDAKGIPLIGGASDFVGEQIKPNRFTSAPTKICQPNDLILCVRATIGKLAVAESAYCLGRGVAGIRPRNVNQDWLRYRLIGDASALDAAGTGSTFRQIDKQTLVSWNINLPPLNEQRRIVAKLDRLFARSRCAREELGRVSRLVQRYKQAVLAAAFRGDLTADWRAENPDVEPASELLRQILIRRKQRYNEKYNESKLKNKKKPRKDFVDQIPSIQSEVEISLPKTWAVTNIDYLAHVTKLAGFEYTKHFKTNDVAGIPIIRAQNVQMGKFIETNIKYISEDVSNYLERSQLHGREVLMVFIGAGTGNVCLAPQERRWHLAPNVAKIDVDEISSNYLCLYLQSSIGQNYVDSWIKSTAQPSLSMETIRKIIVFLSPLEEQKEIVRRVEKLFKAIDLIEQEHQKASKLLDRLEKATLSKAFRGELVPQDPNDEPAAVLLERIQAERQTQPKRKAKSTRKPKAN</sequence>
<evidence type="ECO:0000256" key="3">
    <source>
        <dbReference type="ARBA" id="ARBA00023125"/>
    </source>
</evidence>
<keyword evidence="3" id="KW-0238">DNA-binding</keyword>
<proteinExistence type="inferred from homology"/>
<dbReference type="GO" id="GO:0009307">
    <property type="term" value="P:DNA restriction-modification system"/>
    <property type="evidence" value="ECO:0007669"/>
    <property type="project" value="UniProtKB-KW"/>
</dbReference>
<feature type="domain" description="Type I restriction modification DNA specificity" evidence="6">
    <location>
        <begin position="5"/>
        <end position="159"/>
    </location>
</feature>
<gene>
    <name evidence="7" type="ORF">AmaxDRAFT_3582</name>
</gene>
<dbReference type="RefSeq" id="WP_006669845.1">
    <property type="nucleotide sequence ID" value="NZ_ABYK01000029.1"/>
</dbReference>
<evidence type="ECO:0000256" key="5">
    <source>
        <dbReference type="SAM" id="MobiDB-lite"/>
    </source>
</evidence>
<dbReference type="InterPro" id="IPR000055">
    <property type="entry name" value="Restrct_endonuc_typeI_TRD"/>
</dbReference>
<evidence type="ECO:0000313" key="8">
    <source>
        <dbReference type="Proteomes" id="UP000004061"/>
    </source>
</evidence>
<dbReference type="Pfam" id="PF01420">
    <property type="entry name" value="Methylase_S"/>
    <property type="match status" value="2"/>
</dbReference>
<protein>
    <submittedName>
        <fullName evidence="7">Restriction modification system DNA specificity domain</fullName>
    </submittedName>
</protein>
<name>B5W475_LIMMA</name>
<dbReference type="Gene3D" id="3.90.220.20">
    <property type="entry name" value="DNA methylase specificity domains"/>
    <property type="match status" value="2"/>
</dbReference>
<comment type="subunit">
    <text evidence="4">The methyltransferase is composed of M and S polypeptides.</text>
</comment>
<evidence type="ECO:0000256" key="4">
    <source>
        <dbReference type="ARBA" id="ARBA00038652"/>
    </source>
</evidence>
<evidence type="ECO:0000256" key="1">
    <source>
        <dbReference type="ARBA" id="ARBA00010923"/>
    </source>
</evidence>
<keyword evidence="8" id="KW-1185">Reference proteome</keyword>
<dbReference type="InterPro" id="IPR051212">
    <property type="entry name" value="Type-I_RE_S_subunit"/>
</dbReference>
<dbReference type="REBASE" id="26740">
    <property type="entry name" value="S.AmaCSORF3575P"/>
</dbReference>
<keyword evidence="2" id="KW-0680">Restriction system</keyword>
<feature type="region of interest" description="Disordered" evidence="5">
    <location>
        <begin position="473"/>
        <end position="493"/>
    </location>
</feature>
<dbReference type="SUPFAM" id="SSF116734">
    <property type="entry name" value="DNA methylase specificity domain"/>
    <property type="match status" value="2"/>
</dbReference>
<dbReference type="InterPro" id="IPR044946">
    <property type="entry name" value="Restrct_endonuc_typeI_TRD_sf"/>
</dbReference>
<dbReference type="EMBL" id="ABYK01000029">
    <property type="protein sequence ID" value="EDZ93650.1"/>
    <property type="molecule type" value="Genomic_DNA"/>
</dbReference>
<dbReference type="AlphaFoldDB" id="B5W475"/>
<evidence type="ECO:0000259" key="6">
    <source>
        <dbReference type="Pfam" id="PF01420"/>
    </source>
</evidence>
<dbReference type="CDD" id="cd17496">
    <property type="entry name" value="RMtype1_S_BliBORF2384P-TRD1-CR1_like"/>
    <property type="match status" value="1"/>
</dbReference>
<dbReference type="PANTHER" id="PTHR43140">
    <property type="entry name" value="TYPE-1 RESTRICTION ENZYME ECOKI SPECIFICITY PROTEIN"/>
    <property type="match status" value="1"/>
</dbReference>
<feature type="domain" description="Type I restriction modification DNA specificity" evidence="6">
    <location>
        <begin position="255"/>
        <end position="434"/>
    </location>
</feature>
<feature type="compositionally biased region" description="Basic residues" evidence="5">
    <location>
        <begin position="479"/>
        <end position="493"/>
    </location>
</feature>
<comment type="similarity">
    <text evidence="1">Belongs to the type-I restriction system S methylase family.</text>
</comment>
<comment type="caution">
    <text evidence="7">The sequence shown here is derived from an EMBL/GenBank/DDBJ whole genome shotgun (WGS) entry which is preliminary data.</text>
</comment>
<dbReference type="Proteomes" id="UP000004061">
    <property type="component" value="Unassembled WGS sequence"/>
</dbReference>
<evidence type="ECO:0000313" key="7">
    <source>
        <dbReference type="EMBL" id="EDZ93650.1"/>
    </source>
</evidence>